<reference evidence="2 3" key="1">
    <citation type="journal article" date="2019" name="Int. J. Syst. Evol. Microbiol.">
        <title>The Global Catalogue of Microorganisms (GCM) 10K type strain sequencing project: providing services to taxonomists for standard genome sequencing and annotation.</title>
        <authorList>
            <consortium name="The Broad Institute Genomics Platform"/>
            <consortium name="The Broad Institute Genome Sequencing Center for Infectious Disease"/>
            <person name="Wu L."/>
            <person name="Ma J."/>
        </authorList>
    </citation>
    <scope>NUCLEOTIDE SEQUENCE [LARGE SCALE GENOMIC DNA]</scope>
    <source>
        <strain evidence="2 3">CGMCC 1.10390</strain>
    </source>
</reference>
<name>A0ABD6DR47_9EURY</name>
<evidence type="ECO:0000256" key="1">
    <source>
        <dbReference type="SAM" id="MobiDB-lite"/>
    </source>
</evidence>
<dbReference type="EMBL" id="JBHUDO010000004">
    <property type="protein sequence ID" value="MFD1647684.1"/>
    <property type="molecule type" value="Genomic_DNA"/>
</dbReference>
<accession>A0ABD6DR47</accession>
<dbReference type="RefSeq" id="WP_256401837.1">
    <property type="nucleotide sequence ID" value="NZ_JANHJR010000004.1"/>
</dbReference>
<proteinExistence type="predicted"/>
<protein>
    <submittedName>
        <fullName evidence="2">Uncharacterized protein</fullName>
    </submittedName>
</protein>
<dbReference type="AlphaFoldDB" id="A0ABD6DR47"/>
<feature type="region of interest" description="Disordered" evidence="1">
    <location>
        <begin position="1"/>
        <end position="38"/>
    </location>
</feature>
<comment type="caution">
    <text evidence="2">The sequence shown here is derived from an EMBL/GenBank/DDBJ whole genome shotgun (WGS) entry which is preliminary data.</text>
</comment>
<feature type="compositionally biased region" description="Basic and acidic residues" evidence="1">
    <location>
        <begin position="12"/>
        <end position="28"/>
    </location>
</feature>
<gene>
    <name evidence="2" type="ORF">ACFSBL_18490</name>
</gene>
<sequence length="112" mass="12749">MNEGTSSPGHTTPDELKTDKYHRNRGDDPSVSGDSGPLQQWVRFDRQRSCVRLARSLFALSSRLRVDSAQESSDGTQENVYWESGQVRDGYSFIRRDRFEVFSRGETVDATD</sequence>
<keyword evidence="3" id="KW-1185">Reference proteome</keyword>
<dbReference type="Proteomes" id="UP001597034">
    <property type="component" value="Unassembled WGS sequence"/>
</dbReference>
<organism evidence="2 3">
    <name type="scientific">Haloarchaeobius litoreus</name>
    <dbReference type="NCBI Taxonomy" id="755306"/>
    <lineage>
        <taxon>Archaea</taxon>
        <taxon>Methanobacteriati</taxon>
        <taxon>Methanobacteriota</taxon>
        <taxon>Stenosarchaea group</taxon>
        <taxon>Halobacteria</taxon>
        <taxon>Halobacteriales</taxon>
        <taxon>Halorubellaceae</taxon>
        <taxon>Haloarchaeobius</taxon>
    </lineage>
</organism>
<evidence type="ECO:0000313" key="2">
    <source>
        <dbReference type="EMBL" id="MFD1647684.1"/>
    </source>
</evidence>
<evidence type="ECO:0000313" key="3">
    <source>
        <dbReference type="Proteomes" id="UP001597034"/>
    </source>
</evidence>
<feature type="compositionally biased region" description="Polar residues" evidence="1">
    <location>
        <begin position="1"/>
        <end position="10"/>
    </location>
</feature>